<feature type="domain" description="Major facilitator superfamily (MFS) profile" evidence="8">
    <location>
        <begin position="54"/>
        <end position="543"/>
    </location>
</feature>
<feature type="transmembrane region" description="Helical" evidence="7">
    <location>
        <begin position="355"/>
        <end position="374"/>
    </location>
</feature>
<feature type="transmembrane region" description="Helical" evidence="7">
    <location>
        <begin position="281"/>
        <end position="298"/>
    </location>
</feature>
<evidence type="ECO:0000259" key="8">
    <source>
        <dbReference type="PROSITE" id="PS50850"/>
    </source>
</evidence>
<gene>
    <name evidence="9" type="ORF">SPI_00531</name>
</gene>
<dbReference type="CDD" id="cd17502">
    <property type="entry name" value="MFS_Azr1_MDR_like"/>
    <property type="match status" value="1"/>
</dbReference>
<dbReference type="FunFam" id="1.20.1720.10:FF:000012">
    <property type="entry name" value="MFS toxin efflux pump (AflT)"/>
    <property type="match status" value="1"/>
</dbReference>
<comment type="subcellular location">
    <subcellularLocation>
        <location evidence="1">Membrane</location>
        <topology evidence="1">Multi-pass membrane protein</topology>
    </subcellularLocation>
</comment>
<feature type="transmembrane region" description="Helical" evidence="7">
    <location>
        <begin position="180"/>
        <end position="199"/>
    </location>
</feature>
<evidence type="ECO:0000256" key="7">
    <source>
        <dbReference type="SAM" id="Phobius"/>
    </source>
</evidence>
<keyword evidence="3 7" id="KW-0812">Transmembrane</keyword>
<dbReference type="PRINTS" id="PR01036">
    <property type="entry name" value="TCRTETB"/>
</dbReference>
<evidence type="ECO:0000256" key="2">
    <source>
        <dbReference type="ARBA" id="ARBA00022448"/>
    </source>
</evidence>
<dbReference type="GO" id="GO:0005886">
    <property type="term" value="C:plasma membrane"/>
    <property type="evidence" value="ECO:0007669"/>
    <property type="project" value="TreeGrafter"/>
</dbReference>
<feature type="transmembrane region" description="Helical" evidence="7">
    <location>
        <begin position="50"/>
        <end position="71"/>
    </location>
</feature>
<dbReference type="OrthoDB" id="10021397at2759"/>
<feature type="transmembrane region" description="Helical" evidence="7">
    <location>
        <begin position="118"/>
        <end position="138"/>
    </location>
</feature>
<organism evidence="9 10">
    <name type="scientific">Niveomyces insectorum RCEF 264</name>
    <dbReference type="NCBI Taxonomy" id="1081102"/>
    <lineage>
        <taxon>Eukaryota</taxon>
        <taxon>Fungi</taxon>
        <taxon>Dikarya</taxon>
        <taxon>Ascomycota</taxon>
        <taxon>Pezizomycotina</taxon>
        <taxon>Sordariomycetes</taxon>
        <taxon>Hypocreomycetidae</taxon>
        <taxon>Hypocreales</taxon>
        <taxon>Cordycipitaceae</taxon>
        <taxon>Niveomyces</taxon>
    </lineage>
</organism>
<dbReference type="InterPro" id="IPR020846">
    <property type="entry name" value="MFS_dom"/>
</dbReference>
<keyword evidence="10" id="KW-1185">Reference proteome</keyword>
<dbReference type="SUPFAM" id="SSF103473">
    <property type="entry name" value="MFS general substrate transporter"/>
    <property type="match status" value="1"/>
</dbReference>
<feature type="transmembrane region" description="Helical" evidence="7">
    <location>
        <begin position="381"/>
        <end position="400"/>
    </location>
</feature>
<feature type="region of interest" description="Disordered" evidence="6">
    <location>
        <begin position="1"/>
        <end position="39"/>
    </location>
</feature>
<protein>
    <submittedName>
        <fullName evidence="9">Major facilitator superfamily domain, general substrate transporter</fullName>
    </submittedName>
</protein>
<feature type="transmembrane region" description="Helical" evidence="7">
    <location>
        <begin position="412"/>
        <end position="439"/>
    </location>
</feature>
<keyword evidence="2" id="KW-0813">Transport</keyword>
<keyword evidence="5 7" id="KW-0472">Membrane</keyword>
<accession>A0A168A730</accession>
<evidence type="ECO:0000313" key="9">
    <source>
        <dbReference type="EMBL" id="OAA68336.1"/>
    </source>
</evidence>
<reference evidence="9 10" key="1">
    <citation type="journal article" date="2016" name="Genome Biol. Evol.">
        <title>Divergent and convergent evolution of fungal pathogenicity.</title>
        <authorList>
            <person name="Shang Y."/>
            <person name="Xiao G."/>
            <person name="Zheng P."/>
            <person name="Cen K."/>
            <person name="Zhan S."/>
            <person name="Wang C."/>
        </authorList>
    </citation>
    <scope>NUCLEOTIDE SEQUENCE [LARGE SCALE GENOMIC DNA]</scope>
    <source>
        <strain evidence="9 10">RCEF 264</strain>
    </source>
</reference>
<dbReference type="PANTHER" id="PTHR23501:SF201">
    <property type="entry name" value="MFS AFLATOXIN EFFLUX PUMP"/>
    <property type="match status" value="1"/>
</dbReference>
<dbReference type="InterPro" id="IPR036259">
    <property type="entry name" value="MFS_trans_sf"/>
</dbReference>
<dbReference type="PANTHER" id="PTHR23501">
    <property type="entry name" value="MAJOR FACILITATOR SUPERFAMILY"/>
    <property type="match status" value="1"/>
</dbReference>
<dbReference type="Gene3D" id="1.20.1250.20">
    <property type="entry name" value="MFS general substrate transporter like domains"/>
    <property type="match status" value="2"/>
</dbReference>
<feature type="transmembrane region" description="Helical" evidence="7">
    <location>
        <begin position="250"/>
        <end position="269"/>
    </location>
</feature>
<feature type="transmembrane region" description="Helical" evidence="7">
    <location>
        <begin position="91"/>
        <end position="111"/>
    </location>
</feature>
<dbReference type="EMBL" id="AZHD01000001">
    <property type="protein sequence ID" value="OAA68336.1"/>
    <property type="molecule type" value="Genomic_DNA"/>
</dbReference>
<dbReference type="Pfam" id="PF07690">
    <property type="entry name" value="MFS_1"/>
    <property type="match status" value="1"/>
</dbReference>
<feature type="transmembrane region" description="Helical" evidence="7">
    <location>
        <begin position="451"/>
        <end position="474"/>
    </location>
</feature>
<dbReference type="PROSITE" id="PS50850">
    <property type="entry name" value="MFS"/>
    <property type="match status" value="1"/>
</dbReference>
<evidence type="ECO:0000313" key="10">
    <source>
        <dbReference type="Proteomes" id="UP000076874"/>
    </source>
</evidence>
<evidence type="ECO:0000256" key="6">
    <source>
        <dbReference type="SAM" id="MobiDB-lite"/>
    </source>
</evidence>
<dbReference type="Proteomes" id="UP000076874">
    <property type="component" value="Unassembled WGS sequence"/>
</dbReference>
<evidence type="ECO:0000256" key="1">
    <source>
        <dbReference type="ARBA" id="ARBA00004141"/>
    </source>
</evidence>
<keyword evidence="4 7" id="KW-1133">Transmembrane helix</keyword>
<dbReference type="GO" id="GO:0022857">
    <property type="term" value="F:transmembrane transporter activity"/>
    <property type="evidence" value="ECO:0007669"/>
    <property type="project" value="InterPro"/>
</dbReference>
<comment type="caution">
    <text evidence="9">The sequence shown here is derived from an EMBL/GenBank/DDBJ whole genome shotgun (WGS) entry which is preliminary data.</text>
</comment>
<dbReference type="AlphaFoldDB" id="A0A168A730"/>
<feature type="transmembrane region" description="Helical" evidence="7">
    <location>
        <begin position="211"/>
        <end position="229"/>
    </location>
</feature>
<proteinExistence type="predicted"/>
<evidence type="ECO:0000256" key="4">
    <source>
        <dbReference type="ARBA" id="ARBA00022989"/>
    </source>
</evidence>
<evidence type="ECO:0000256" key="5">
    <source>
        <dbReference type="ARBA" id="ARBA00023136"/>
    </source>
</evidence>
<name>A0A168A730_9HYPO</name>
<dbReference type="InterPro" id="IPR011701">
    <property type="entry name" value="MFS"/>
</dbReference>
<evidence type="ECO:0000256" key="3">
    <source>
        <dbReference type="ARBA" id="ARBA00022692"/>
    </source>
</evidence>
<sequence length="561" mass="59235">MAARPTTAADSKPETEMASEKASLQNEKQNAGGAAADGANEKTEYPPLRIVVAVMAALYIAMFLVSLDRIIISTAIPRITDEFHSIDDIGWYGSAYVLATCATQLLFGRLFAFYNNKAVFLAAVVLFEAGSALCGAAPNSVAFILGRVLAGAGAAGVFAGVIVIMIPLVPLHKRPMYQGFLGAIFGVSSVVGPLVGGAFTTNPRLTWRWCFYINLPIGAVCVVIVLLFLRMPAPPGHALAAREKAQRMDPLGTLLFTPAIVCLLLALEWGGTAYAWRSGRVVALLVLFAVLFVAWVVAEARMGELATVPRRLFCQRSIVAGMAFSLCVGGVMLGFSYYMAVWFQAVDGVDALQSGIRTLPFVLAIVVASIVAGGGVSRCGYYAPFVLASACLMAVGMGLLTTLRVTSGHSAWIGYQFVLGFGMGLGMQMSGLAAQVVLAPADVPVGASLMFFGQGLGGAVFMCVAQNVFLQALLRDLSRVMPAAAAQLLTKVGATNIRSAVSTELLPAVLVAYNKALVSTFYVPLAIACVSIVPALCFEWRSVKTAREAKDVESKGAQREK</sequence>
<feature type="transmembrane region" description="Helical" evidence="7">
    <location>
        <begin position="318"/>
        <end position="343"/>
    </location>
</feature>
<feature type="transmembrane region" description="Helical" evidence="7">
    <location>
        <begin position="521"/>
        <end position="540"/>
    </location>
</feature>
<feature type="transmembrane region" description="Helical" evidence="7">
    <location>
        <begin position="144"/>
        <end position="168"/>
    </location>
</feature>
<dbReference type="FunFam" id="1.20.1250.20:FF:000196">
    <property type="entry name" value="MFS toxin efflux pump (AflT)"/>
    <property type="match status" value="1"/>
</dbReference>